<name>A0ABP6XJ64_9ACTN</name>
<proteinExistence type="predicted"/>
<comment type="caution">
    <text evidence="2">The sequence shown here is derived from an EMBL/GenBank/DDBJ whole genome shotgun (WGS) entry which is preliminary data.</text>
</comment>
<protein>
    <recommendedName>
        <fullName evidence="4">EcsC protein family protein</fullName>
    </recommendedName>
</protein>
<dbReference type="EMBL" id="BAAAYR010000002">
    <property type="protein sequence ID" value="GAA3567235.1"/>
    <property type="molecule type" value="Genomic_DNA"/>
</dbReference>
<gene>
    <name evidence="2" type="ORF">GCM10022197_24190</name>
</gene>
<keyword evidence="3" id="KW-1185">Reference proteome</keyword>
<feature type="compositionally biased region" description="Low complexity" evidence="1">
    <location>
        <begin position="160"/>
        <end position="169"/>
    </location>
</feature>
<evidence type="ECO:0000313" key="3">
    <source>
        <dbReference type="Proteomes" id="UP001500767"/>
    </source>
</evidence>
<feature type="region of interest" description="Disordered" evidence="1">
    <location>
        <begin position="156"/>
        <end position="180"/>
    </location>
</feature>
<organism evidence="2 3">
    <name type="scientific">Microlunatus spumicola</name>
    <dbReference type="NCBI Taxonomy" id="81499"/>
    <lineage>
        <taxon>Bacteria</taxon>
        <taxon>Bacillati</taxon>
        <taxon>Actinomycetota</taxon>
        <taxon>Actinomycetes</taxon>
        <taxon>Propionibacteriales</taxon>
        <taxon>Propionibacteriaceae</taxon>
        <taxon>Microlunatus</taxon>
    </lineage>
</organism>
<dbReference type="Proteomes" id="UP001500767">
    <property type="component" value="Unassembled WGS sequence"/>
</dbReference>
<accession>A0ABP6XJ64</accession>
<evidence type="ECO:0000256" key="1">
    <source>
        <dbReference type="SAM" id="MobiDB-lite"/>
    </source>
</evidence>
<sequence>MADDPAISNERVAQVLGLYARTANRVIGDPVRWLGLDDDPPPSAGFPRKALDAVRDRAFGEVTPASPDWGRRPLDERVHWWVRRIGVSAGLAAAVPRVAGALASRVPLQAALGASAAGLAVCATAREHGVDDPADWVPLLAKVLLDRDVAPRTVPETEADAAAASLDESPAPEEAKGLGPGARRAAGTLWHLARQIWELQSVLDERPRGNILFRTVAQVPVIGLAGGFLDERGGIKRAAKETAKLLR</sequence>
<reference evidence="3" key="1">
    <citation type="journal article" date="2019" name="Int. J. Syst. Evol. Microbiol.">
        <title>The Global Catalogue of Microorganisms (GCM) 10K type strain sequencing project: providing services to taxonomists for standard genome sequencing and annotation.</title>
        <authorList>
            <consortium name="The Broad Institute Genomics Platform"/>
            <consortium name="The Broad Institute Genome Sequencing Center for Infectious Disease"/>
            <person name="Wu L."/>
            <person name="Ma J."/>
        </authorList>
    </citation>
    <scope>NUCLEOTIDE SEQUENCE [LARGE SCALE GENOMIC DNA]</scope>
    <source>
        <strain evidence="3">JCM 16540</strain>
    </source>
</reference>
<evidence type="ECO:0000313" key="2">
    <source>
        <dbReference type="EMBL" id="GAA3567235.1"/>
    </source>
</evidence>
<evidence type="ECO:0008006" key="4">
    <source>
        <dbReference type="Google" id="ProtNLM"/>
    </source>
</evidence>
<dbReference type="RefSeq" id="WP_204910451.1">
    <property type="nucleotide sequence ID" value="NZ_BAAAYR010000002.1"/>
</dbReference>